<comment type="caution">
    <text evidence="3">The sequence shown here is derived from an EMBL/GenBank/DDBJ whole genome shotgun (WGS) entry which is preliminary data.</text>
</comment>
<dbReference type="PRINTS" id="PR00332">
    <property type="entry name" value="HISTRIAD"/>
</dbReference>
<dbReference type="InterPro" id="IPR039384">
    <property type="entry name" value="HINT"/>
</dbReference>
<feature type="domain" description="HIT" evidence="2">
    <location>
        <begin position="4"/>
        <end position="112"/>
    </location>
</feature>
<evidence type="ECO:0000313" key="3">
    <source>
        <dbReference type="EMBL" id="NKQ55912.1"/>
    </source>
</evidence>
<dbReference type="PANTHER" id="PTHR46648">
    <property type="entry name" value="HIT FAMILY PROTEIN 1"/>
    <property type="match status" value="1"/>
</dbReference>
<feature type="short sequence motif" description="Histidine triad motif" evidence="1">
    <location>
        <begin position="97"/>
        <end position="101"/>
    </location>
</feature>
<dbReference type="CDD" id="cd01277">
    <property type="entry name" value="HINT_subgroup"/>
    <property type="match status" value="1"/>
</dbReference>
<dbReference type="Gene3D" id="3.30.428.10">
    <property type="entry name" value="HIT-like"/>
    <property type="match status" value="1"/>
</dbReference>
<dbReference type="InterPro" id="IPR001310">
    <property type="entry name" value="Histidine_triad_HIT"/>
</dbReference>
<dbReference type="SUPFAM" id="SSF54197">
    <property type="entry name" value="HIT-like"/>
    <property type="match status" value="1"/>
</dbReference>
<dbReference type="InterPro" id="IPR011146">
    <property type="entry name" value="HIT-like"/>
</dbReference>
<name>A0ABX1JCA8_9PSEU</name>
<dbReference type="PROSITE" id="PS51084">
    <property type="entry name" value="HIT_2"/>
    <property type="match status" value="1"/>
</dbReference>
<dbReference type="Proteomes" id="UP000715441">
    <property type="component" value="Unassembled WGS sequence"/>
</dbReference>
<sequence>MSCVFCDIVRGEAPASFVHQDEDVVAFLDIRPFTTGHLLVVPRAHAVGLGDLDEDLGAKLWRIAQRLGGALRRSGLRCDGVNLFLADGAAAFQEVFHFHLHVIPRFRGDRVRLRAKPRTPDRGELDQVAAAVRDAGL</sequence>
<proteinExistence type="predicted"/>
<evidence type="ECO:0000256" key="1">
    <source>
        <dbReference type="PROSITE-ProRule" id="PRU00464"/>
    </source>
</evidence>
<dbReference type="PROSITE" id="PS00892">
    <property type="entry name" value="HIT_1"/>
    <property type="match status" value="1"/>
</dbReference>
<reference evidence="3 4" key="1">
    <citation type="submission" date="2020-04" db="EMBL/GenBank/DDBJ databases">
        <title>Novel species.</title>
        <authorList>
            <person name="Teo W.F.A."/>
            <person name="Lipun K."/>
            <person name="Srisuk N."/>
            <person name="Duangmal K."/>
        </authorList>
    </citation>
    <scope>NUCLEOTIDE SEQUENCE [LARGE SCALE GENOMIC DNA]</scope>
    <source>
        <strain evidence="3 4">K13G38</strain>
    </source>
</reference>
<evidence type="ECO:0000313" key="4">
    <source>
        <dbReference type="Proteomes" id="UP000715441"/>
    </source>
</evidence>
<dbReference type="InterPro" id="IPR019808">
    <property type="entry name" value="Histidine_triad_CS"/>
</dbReference>
<organism evidence="3 4">
    <name type="scientific">Amycolatopsis acididurans</name>
    <dbReference type="NCBI Taxonomy" id="2724524"/>
    <lineage>
        <taxon>Bacteria</taxon>
        <taxon>Bacillati</taxon>
        <taxon>Actinomycetota</taxon>
        <taxon>Actinomycetes</taxon>
        <taxon>Pseudonocardiales</taxon>
        <taxon>Pseudonocardiaceae</taxon>
        <taxon>Amycolatopsis</taxon>
    </lineage>
</organism>
<dbReference type="EMBL" id="JAAXLS010000018">
    <property type="protein sequence ID" value="NKQ55912.1"/>
    <property type="molecule type" value="Genomic_DNA"/>
</dbReference>
<dbReference type="PANTHER" id="PTHR46648:SF1">
    <property type="entry name" value="ADENOSINE 5'-MONOPHOSPHORAMIDASE HNT1"/>
    <property type="match status" value="1"/>
</dbReference>
<dbReference type="RefSeq" id="WP_168518954.1">
    <property type="nucleotide sequence ID" value="NZ_JAAXLS010000018.1"/>
</dbReference>
<keyword evidence="4" id="KW-1185">Reference proteome</keyword>
<gene>
    <name evidence="3" type="ORF">HFP15_23835</name>
</gene>
<protein>
    <submittedName>
        <fullName evidence="3">HIT family protein</fullName>
    </submittedName>
</protein>
<evidence type="ECO:0000259" key="2">
    <source>
        <dbReference type="PROSITE" id="PS51084"/>
    </source>
</evidence>
<dbReference type="InterPro" id="IPR036265">
    <property type="entry name" value="HIT-like_sf"/>
</dbReference>
<dbReference type="Pfam" id="PF01230">
    <property type="entry name" value="HIT"/>
    <property type="match status" value="1"/>
</dbReference>
<accession>A0ABX1JCA8</accession>